<dbReference type="RefSeq" id="WP_261297770.1">
    <property type="nucleotide sequence ID" value="NZ_JAMTCD010000005.1"/>
</dbReference>
<evidence type="ECO:0000259" key="1">
    <source>
        <dbReference type="PROSITE" id="PS50801"/>
    </source>
</evidence>
<name>A0A9X2WL15_9GAMM</name>
<comment type="caution">
    <text evidence="2">The sequence shown here is derived from an EMBL/GenBank/DDBJ whole genome shotgun (WGS) entry which is preliminary data.</text>
</comment>
<dbReference type="SUPFAM" id="SSF52091">
    <property type="entry name" value="SpoIIaa-like"/>
    <property type="match status" value="1"/>
</dbReference>
<dbReference type="InterPro" id="IPR002645">
    <property type="entry name" value="STAS_dom"/>
</dbReference>
<gene>
    <name evidence="2" type="ORF">NE535_06055</name>
</gene>
<feature type="domain" description="STAS" evidence="1">
    <location>
        <begin position="1"/>
        <end position="93"/>
    </location>
</feature>
<dbReference type="EMBL" id="JAMTCD010000005">
    <property type="protein sequence ID" value="MCT7941361.1"/>
    <property type="molecule type" value="Genomic_DNA"/>
</dbReference>
<evidence type="ECO:0000313" key="3">
    <source>
        <dbReference type="Proteomes" id="UP001155546"/>
    </source>
</evidence>
<evidence type="ECO:0000313" key="2">
    <source>
        <dbReference type="EMBL" id="MCT7941361.1"/>
    </source>
</evidence>
<dbReference type="Proteomes" id="UP001155546">
    <property type="component" value="Unassembled WGS sequence"/>
</dbReference>
<keyword evidence="3" id="KW-1185">Reference proteome</keyword>
<dbReference type="PROSITE" id="PS50801">
    <property type="entry name" value="STAS"/>
    <property type="match status" value="1"/>
</dbReference>
<protein>
    <submittedName>
        <fullName evidence="2">STAS domain-containing protein</fullName>
    </submittedName>
</protein>
<accession>A0A9X2WL15</accession>
<dbReference type="Gene3D" id="3.30.750.24">
    <property type="entry name" value="STAS domain"/>
    <property type="match status" value="1"/>
</dbReference>
<sequence length="93" mass="10181">MTETTLDLGAAITIRNIQPIYSQLANHLQQTTPFIIDASKLTKVDTAGAQLLFLLHQTCIKRSLNVTWLPADKEICKQLALLAITIPPLIGSV</sequence>
<dbReference type="InterPro" id="IPR058548">
    <property type="entry name" value="MlaB-like_STAS"/>
</dbReference>
<organism evidence="2 3">
    <name type="scientific">Shewanella holmiensis</name>
    <dbReference type="NCBI Taxonomy" id="2952222"/>
    <lineage>
        <taxon>Bacteria</taxon>
        <taxon>Pseudomonadati</taxon>
        <taxon>Pseudomonadota</taxon>
        <taxon>Gammaproteobacteria</taxon>
        <taxon>Alteromonadales</taxon>
        <taxon>Shewanellaceae</taxon>
        <taxon>Shewanella</taxon>
    </lineage>
</organism>
<dbReference type="InterPro" id="IPR036513">
    <property type="entry name" value="STAS_dom_sf"/>
</dbReference>
<proteinExistence type="predicted"/>
<dbReference type="Pfam" id="PF13466">
    <property type="entry name" value="STAS_2"/>
    <property type="match status" value="1"/>
</dbReference>
<reference evidence="2" key="1">
    <citation type="journal article" date="2023" name="Int. J. Syst. Evol. Microbiol.">
        <title>&lt;i&gt;Shewanella septentrionalis&lt;/i&gt; sp. nov. and &lt;i&gt;Shewanella holmiensis&lt;/i&gt; sp. nov., isolated from Baltic Sea water and sediments.</title>
        <authorList>
            <person name="Martin-Rodriguez A.J."/>
            <person name="Thorell K."/>
            <person name="Joffre E."/>
            <person name="Jensie-Markopoulos S."/>
            <person name="Moore E.R.B."/>
            <person name="Sjoling A."/>
        </authorList>
    </citation>
    <scope>NUCLEOTIDE SEQUENCE</scope>
    <source>
        <strain evidence="2">SP1S2-7</strain>
    </source>
</reference>
<dbReference type="AlphaFoldDB" id="A0A9X2WL15"/>